<evidence type="ECO:0000256" key="5">
    <source>
        <dbReference type="ARBA" id="ARBA00022692"/>
    </source>
</evidence>
<comment type="cofactor">
    <cofactor evidence="1">
        <name>Mn(2+)</name>
        <dbReference type="ChEBI" id="CHEBI:29035"/>
    </cofactor>
</comment>
<dbReference type="InterPro" id="IPR002816">
    <property type="entry name" value="TraB/PrgY/GumN_fam"/>
</dbReference>
<dbReference type="Proteomes" id="UP000192393">
    <property type="component" value="Unassembled WGS sequence"/>
</dbReference>
<dbReference type="Pfam" id="PF01963">
    <property type="entry name" value="TraB_PrgY_gumN"/>
    <property type="match status" value="1"/>
</dbReference>
<keyword evidence="11" id="KW-0472">Membrane</keyword>
<evidence type="ECO:0000256" key="9">
    <source>
        <dbReference type="ARBA" id="ARBA00022989"/>
    </source>
</evidence>
<dbReference type="GO" id="GO:0004222">
    <property type="term" value="F:metalloendopeptidase activity"/>
    <property type="evidence" value="ECO:0007669"/>
    <property type="project" value="TreeGrafter"/>
</dbReference>
<evidence type="ECO:0000256" key="2">
    <source>
        <dbReference type="ARBA" id="ARBA00001941"/>
    </source>
</evidence>
<dbReference type="GO" id="GO:0030178">
    <property type="term" value="P:negative regulation of Wnt signaling pathway"/>
    <property type="evidence" value="ECO:0007669"/>
    <property type="project" value="InterPro"/>
</dbReference>
<evidence type="ECO:0000256" key="7">
    <source>
        <dbReference type="ARBA" id="ARBA00022729"/>
    </source>
</evidence>
<evidence type="ECO:0000256" key="1">
    <source>
        <dbReference type="ARBA" id="ARBA00001936"/>
    </source>
</evidence>
<dbReference type="GO" id="GO:0046872">
    <property type="term" value="F:metal ion binding"/>
    <property type="evidence" value="ECO:0007669"/>
    <property type="project" value="UniProtKB-KW"/>
</dbReference>
<comment type="subcellular location">
    <subcellularLocation>
        <location evidence="3">Membrane</location>
        <topology evidence="3">Single-pass type I membrane protein</topology>
    </subcellularLocation>
</comment>
<dbReference type="AlphaFoldDB" id="A0A1W1ZAC4"/>
<keyword evidence="6" id="KW-0479">Metal-binding</keyword>
<evidence type="ECO:0000313" key="14">
    <source>
        <dbReference type="Proteomes" id="UP000192393"/>
    </source>
</evidence>
<dbReference type="OrthoDB" id="9798714at2"/>
<keyword evidence="7" id="KW-0732">Signal</keyword>
<name>A0A1W1ZAC4_9FLAO</name>
<evidence type="ECO:0000256" key="11">
    <source>
        <dbReference type="ARBA" id="ARBA00023136"/>
    </source>
</evidence>
<organism evidence="13 14">
    <name type="scientific">Moheibacter sediminis</name>
    <dbReference type="NCBI Taxonomy" id="1434700"/>
    <lineage>
        <taxon>Bacteria</taxon>
        <taxon>Pseudomonadati</taxon>
        <taxon>Bacteroidota</taxon>
        <taxon>Flavobacteriia</taxon>
        <taxon>Flavobacteriales</taxon>
        <taxon>Weeksellaceae</taxon>
        <taxon>Moheibacter</taxon>
    </lineage>
</organism>
<dbReference type="EMBL" id="FWXS01000002">
    <property type="protein sequence ID" value="SMC45357.1"/>
    <property type="molecule type" value="Genomic_DNA"/>
</dbReference>
<dbReference type="GO" id="GO:0016020">
    <property type="term" value="C:membrane"/>
    <property type="evidence" value="ECO:0007669"/>
    <property type="project" value="UniProtKB-SubCell"/>
</dbReference>
<keyword evidence="8" id="KW-0378">Hydrolase</keyword>
<evidence type="ECO:0000256" key="6">
    <source>
        <dbReference type="ARBA" id="ARBA00022723"/>
    </source>
</evidence>
<dbReference type="PANTHER" id="PTHR31120:SF6">
    <property type="entry name" value="METALLOPROTEASE TIKI HOMOLOG"/>
    <property type="match status" value="1"/>
</dbReference>
<dbReference type="RefSeq" id="WP_084016466.1">
    <property type="nucleotide sequence ID" value="NZ_FWXS01000002.1"/>
</dbReference>
<keyword evidence="10" id="KW-0482">Metalloprotease</keyword>
<dbReference type="GO" id="GO:0006508">
    <property type="term" value="P:proteolysis"/>
    <property type="evidence" value="ECO:0007669"/>
    <property type="project" value="UniProtKB-KW"/>
</dbReference>
<keyword evidence="12" id="KW-0325">Glycoprotein</keyword>
<dbReference type="CDD" id="cd14789">
    <property type="entry name" value="Tiki"/>
    <property type="match status" value="1"/>
</dbReference>
<dbReference type="InterPro" id="IPR040230">
    <property type="entry name" value="TIKI1/2-like"/>
</dbReference>
<evidence type="ECO:0000256" key="12">
    <source>
        <dbReference type="ARBA" id="ARBA00023180"/>
    </source>
</evidence>
<dbReference type="STRING" id="1434700.SAMN06296427_102312"/>
<evidence type="ECO:0000313" key="13">
    <source>
        <dbReference type="EMBL" id="SMC45357.1"/>
    </source>
</evidence>
<evidence type="ECO:0000256" key="4">
    <source>
        <dbReference type="ARBA" id="ARBA00022670"/>
    </source>
</evidence>
<accession>A0A1W1ZAC4</accession>
<keyword evidence="9" id="KW-1133">Transmembrane helix</keyword>
<proteinExistence type="predicted"/>
<evidence type="ECO:0000256" key="8">
    <source>
        <dbReference type="ARBA" id="ARBA00022801"/>
    </source>
</evidence>
<evidence type="ECO:0000256" key="10">
    <source>
        <dbReference type="ARBA" id="ARBA00023049"/>
    </source>
</evidence>
<reference evidence="13 14" key="1">
    <citation type="submission" date="2017-04" db="EMBL/GenBank/DDBJ databases">
        <authorList>
            <person name="Afonso C.L."/>
            <person name="Miller P.J."/>
            <person name="Scott M.A."/>
            <person name="Spackman E."/>
            <person name="Goraichik I."/>
            <person name="Dimitrov K.M."/>
            <person name="Suarez D.L."/>
            <person name="Swayne D.E."/>
        </authorList>
    </citation>
    <scope>NUCLEOTIDE SEQUENCE [LARGE SCALE GENOMIC DNA]</scope>
    <source>
        <strain evidence="13 14">CGMCC 1.12708</strain>
    </source>
</reference>
<evidence type="ECO:0000256" key="3">
    <source>
        <dbReference type="ARBA" id="ARBA00004479"/>
    </source>
</evidence>
<protein>
    <recommendedName>
        <fullName evidence="15">TraB family protein</fullName>
    </recommendedName>
</protein>
<keyword evidence="5" id="KW-0812">Transmembrane</keyword>
<gene>
    <name evidence="13" type="ORF">SAMN06296427_102312</name>
</gene>
<evidence type="ECO:0008006" key="15">
    <source>
        <dbReference type="Google" id="ProtNLM"/>
    </source>
</evidence>
<keyword evidence="4" id="KW-0645">Protease</keyword>
<dbReference type="PANTHER" id="PTHR31120">
    <property type="entry name" value="METALLOPROTEASE TIKI"/>
    <property type="match status" value="1"/>
</dbReference>
<sequence length="288" mass="32486">MKNIFTLTFLILSQIIFAQINEKSLLWEISGNGLKQNSYIFGTMHIMCAGDVEMTSRIQNAFNKTQSVLLELDMDDPSLMMKMMQASLSQDGKTVSEKLGKELSAKVDTILRKNSPMTLQMVNNLNLPTLSMQIGMFGLDCEMDLGYDMLFVQEAKANNKEIHGLESVELQIQTLLSQSDEESKKAIEYIVNNFGEVKSEMKKLITTYKSEDVQDLYDMTKATFEDPKYPQGNLDDFLDNRNVAWIPIIEKSIKEKPIFIAVGAAHLAGEKGVINLLRKEGYKVTAVK</sequence>
<comment type="cofactor">
    <cofactor evidence="2">
        <name>Co(2+)</name>
        <dbReference type="ChEBI" id="CHEBI:48828"/>
    </cofactor>
</comment>
<keyword evidence="14" id="KW-1185">Reference proteome</keyword>